<gene>
    <name evidence="2" type="ORF">GA0070622_1222</name>
</gene>
<keyword evidence="1" id="KW-1133">Transmembrane helix</keyword>
<proteinExistence type="predicted"/>
<dbReference type="OrthoDB" id="10001390at2"/>
<dbReference type="Proteomes" id="UP000199558">
    <property type="component" value="Unassembled WGS sequence"/>
</dbReference>
<feature type="transmembrane region" description="Helical" evidence="1">
    <location>
        <begin position="6"/>
        <end position="31"/>
    </location>
</feature>
<keyword evidence="1" id="KW-0472">Membrane</keyword>
<evidence type="ECO:0000256" key="1">
    <source>
        <dbReference type="SAM" id="Phobius"/>
    </source>
</evidence>
<dbReference type="RefSeq" id="WP_091569805.1">
    <property type="nucleotide sequence ID" value="NZ_FLRH01000003.1"/>
</dbReference>
<organism evidence="2 3">
    <name type="scientific">Micromonospora sediminicola</name>
    <dbReference type="NCBI Taxonomy" id="946078"/>
    <lineage>
        <taxon>Bacteria</taxon>
        <taxon>Bacillati</taxon>
        <taxon>Actinomycetota</taxon>
        <taxon>Actinomycetes</taxon>
        <taxon>Micromonosporales</taxon>
        <taxon>Micromonosporaceae</taxon>
        <taxon>Micromonospora</taxon>
    </lineage>
</organism>
<dbReference type="EMBL" id="FLRH01000003">
    <property type="protein sequence ID" value="SBT64252.1"/>
    <property type="molecule type" value="Genomic_DNA"/>
</dbReference>
<dbReference type="STRING" id="946078.GA0070622_1222"/>
<name>A0A1A9B5R5_9ACTN</name>
<protein>
    <submittedName>
        <fullName evidence="2">Uncharacterized protein</fullName>
    </submittedName>
</protein>
<evidence type="ECO:0000313" key="2">
    <source>
        <dbReference type="EMBL" id="SBT64252.1"/>
    </source>
</evidence>
<accession>A0A1A9B5R5</accession>
<keyword evidence="1" id="KW-0812">Transmembrane</keyword>
<dbReference type="AlphaFoldDB" id="A0A1A9B5R5"/>
<keyword evidence="3" id="KW-1185">Reference proteome</keyword>
<sequence>MNLDPFQAAAMLIALAVVSFIVGLLVMAIAARARQLDEGDRAGAAFRELRDVAQRHVIPADAAVLLREAARIWDGWRPDGLHLEAYHRHHADKQLTETYVHRLLDALATGRPVDLSGCRVPADVRGRLRAMAAIAAATGTATPTPVGPGVVSVDTAGLVVHHPVRAGGRDG</sequence>
<evidence type="ECO:0000313" key="3">
    <source>
        <dbReference type="Proteomes" id="UP000199558"/>
    </source>
</evidence>
<reference evidence="3" key="1">
    <citation type="submission" date="2016-06" db="EMBL/GenBank/DDBJ databases">
        <authorList>
            <person name="Varghese N."/>
            <person name="Submissions Spin"/>
        </authorList>
    </citation>
    <scope>NUCLEOTIDE SEQUENCE [LARGE SCALE GENOMIC DNA]</scope>
    <source>
        <strain evidence="3">DSM 45794</strain>
    </source>
</reference>